<organism evidence="12 13">
    <name type="scientific">Athelia psychrophila</name>
    <dbReference type="NCBI Taxonomy" id="1759441"/>
    <lineage>
        <taxon>Eukaryota</taxon>
        <taxon>Fungi</taxon>
        <taxon>Dikarya</taxon>
        <taxon>Basidiomycota</taxon>
        <taxon>Agaricomycotina</taxon>
        <taxon>Agaricomycetes</taxon>
        <taxon>Agaricomycetidae</taxon>
        <taxon>Atheliales</taxon>
        <taxon>Atheliaceae</taxon>
        <taxon>Athelia</taxon>
    </lineage>
</organism>
<dbReference type="PANTHER" id="PTHR10363:SF2">
    <property type="entry name" value="BLEOMYCIN HYDROLASE"/>
    <property type="match status" value="1"/>
</dbReference>
<keyword evidence="9" id="KW-0963">Cytoplasm</keyword>
<dbReference type="GO" id="GO:0009636">
    <property type="term" value="P:response to toxic substance"/>
    <property type="evidence" value="ECO:0007669"/>
    <property type="project" value="TreeGrafter"/>
</dbReference>
<evidence type="ECO:0000313" key="13">
    <source>
        <dbReference type="Proteomes" id="UP000076532"/>
    </source>
</evidence>
<dbReference type="InterPro" id="IPR004134">
    <property type="entry name" value="Peptidase_C1B"/>
</dbReference>
<evidence type="ECO:0000256" key="10">
    <source>
        <dbReference type="PIRSR" id="PIRSR005700-1"/>
    </source>
</evidence>
<sequence>MGATLSKPATSTTIRGPAASPPAGATQDSSQETAFNEKRSHIDGVHPCAGPSSKPMSANGSLTLDNMSAWESTASGPVHTLARTMLPNSPITSLQRRQVLIDDIHVYNTDIQFKTSPIANQRSTGRCWLFASTNVLRYNVMKRAGLSEFQLSQPYLFFYDKLNKANYYLELMMENSDLPLNSRLISHLSSSAALLADGGQWDMAVNLFENYGCVPHVVYTETVHSVNSAPLNNLLQKKVREHGMVLRKLSRQLRAQNIAEDEQLTTLRSKKEALMAETYRMMTAMLGVPPRPDTSFDWNYYDKDNKAHKWSGTPLEFYATFVGKQPSESFSMIHDPRNPFSKVYTVDKLGNIWGGRPITYVNTEMENLKMTVVKMLQAGQPVFFGCDIFQQEDKTLGVLDVDLFDYDTPFGISLNLTKAERVEIGESSMTHAMVITGVHLDDNGRPLKYRLENAWGENIGFKGWFCMTDSWFEQYAFQIVVPKSFAPKELVKLLDEEERIVLPAWDPMGALA</sequence>
<feature type="active site" evidence="10">
    <location>
        <position position="453"/>
    </location>
</feature>
<comment type="function">
    <text evidence="9">Has aminopeptidase activity, shortening substrate peptides sequentially by 1 amino acid. Has bleomycin hydrolase activity, which can protect the cell from the toxic effects of bleomycin. Has homocysteine-thiolactonase activity, protecting the cell against homocysteine toxicity.</text>
</comment>
<feature type="active site" evidence="10">
    <location>
        <position position="431"/>
    </location>
</feature>
<proteinExistence type="inferred from homology"/>
<protein>
    <recommendedName>
        <fullName evidence="3 9">Cysteine proteinase 1, mitochondrial</fullName>
        <ecNumber evidence="2 9">3.4.22.40</ecNumber>
    </recommendedName>
</protein>
<evidence type="ECO:0000256" key="11">
    <source>
        <dbReference type="SAM" id="MobiDB-lite"/>
    </source>
</evidence>
<comment type="function">
    <text evidence="7">The normal physiological role of the enzyme is unknown, but it is not essential for the viability of yeast cells. Has aminopeptidase activity, shortening substrate peptides sequentially by 1 amino acid. Has bleomycin hydrolase activity, which can protect the cell from the toxic effects of bleomycin. Has homocysteine-thiolactonase activity, protecting the cell against homocysteine toxicity. Acts as a repressor in the GAL4 regulatory system, but this does not require either the peptidase or nucleic acid-binding activities.</text>
</comment>
<dbReference type="SUPFAM" id="SSF54001">
    <property type="entry name" value="Cysteine proteinases"/>
    <property type="match status" value="1"/>
</dbReference>
<gene>
    <name evidence="12" type="ORF">FIBSPDRAFT_943077</name>
</gene>
<dbReference type="Pfam" id="PF03051">
    <property type="entry name" value="Peptidase_C1_2"/>
    <property type="match status" value="1"/>
</dbReference>
<evidence type="ECO:0000256" key="1">
    <source>
        <dbReference type="ARBA" id="ARBA00000423"/>
    </source>
</evidence>
<keyword evidence="13" id="KW-1185">Reference proteome</keyword>
<comment type="catalytic activity">
    <reaction evidence="1 9">
        <text>Inactivates bleomycin B2 (a cytotoxic glycometallopeptide) by hydrolysis of a carboxyamide bond of beta-aminoalanine, but also shows general aminopeptidase activity. The specificity varies somewhat with source, but amino acid arylamides of Met, Leu and Ala are preferred.</text>
        <dbReference type="EC" id="3.4.22.40"/>
    </reaction>
</comment>
<evidence type="ECO:0000256" key="4">
    <source>
        <dbReference type="ARBA" id="ARBA00022670"/>
    </source>
</evidence>
<dbReference type="GO" id="GO:0004197">
    <property type="term" value="F:cysteine-type endopeptidase activity"/>
    <property type="evidence" value="ECO:0007669"/>
    <property type="project" value="UniProtKB-EC"/>
</dbReference>
<dbReference type="PANTHER" id="PTHR10363">
    <property type="entry name" value="BLEOMYCIN HYDROLASE"/>
    <property type="match status" value="1"/>
</dbReference>
<dbReference type="GO" id="GO:0006508">
    <property type="term" value="P:proteolysis"/>
    <property type="evidence" value="ECO:0007669"/>
    <property type="project" value="UniProtKB-KW"/>
</dbReference>
<dbReference type="Gene3D" id="3.90.70.10">
    <property type="entry name" value="Cysteine proteinases"/>
    <property type="match status" value="1"/>
</dbReference>
<dbReference type="GO" id="GO:0005739">
    <property type="term" value="C:mitochondrion"/>
    <property type="evidence" value="ECO:0007669"/>
    <property type="project" value="UniProtKB-SubCell"/>
</dbReference>
<keyword evidence="9" id="KW-0496">Mitochondrion</keyword>
<dbReference type="PROSITE" id="PS00139">
    <property type="entry name" value="THIOL_PROTEASE_CYS"/>
    <property type="match status" value="1"/>
</dbReference>
<evidence type="ECO:0000256" key="9">
    <source>
        <dbReference type="PIRNR" id="PIRNR005700"/>
    </source>
</evidence>
<evidence type="ECO:0000256" key="3">
    <source>
        <dbReference type="ARBA" id="ARBA00016900"/>
    </source>
</evidence>
<evidence type="ECO:0000256" key="7">
    <source>
        <dbReference type="ARBA" id="ARBA00025347"/>
    </source>
</evidence>
<evidence type="ECO:0000256" key="5">
    <source>
        <dbReference type="ARBA" id="ARBA00022801"/>
    </source>
</evidence>
<evidence type="ECO:0000256" key="6">
    <source>
        <dbReference type="ARBA" id="ARBA00022807"/>
    </source>
</evidence>
<reference evidence="12 13" key="1">
    <citation type="journal article" date="2016" name="Mol. Biol. Evol.">
        <title>Comparative Genomics of Early-Diverging Mushroom-Forming Fungi Provides Insights into the Origins of Lignocellulose Decay Capabilities.</title>
        <authorList>
            <person name="Nagy L.G."/>
            <person name="Riley R."/>
            <person name="Tritt A."/>
            <person name="Adam C."/>
            <person name="Daum C."/>
            <person name="Floudas D."/>
            <person name="Sun H."/>
            <person name="Yadav J.S."/>
            <person name="Pangilinan J."/>
            <person name="Larsson K.H."/>
            <person name="Matsuura K."/>
            <person name="Barry K."/>
            <person name="Labutti K."/>
            <person name="Kuo R."/>
            <person name="Ohm R.A."/>
            <person name="Bhattacharya S.S."/>
            <person name="Shirouzu T."/>
            <person name="Yoshinaga Y."/>
            <person name="Martin F.M."/>
            <person name="Grigoriev I.V."/>
            <person name="Hibbett D.S."/>
        </authorList>
    </citation>
    <scope>NUCLEOTIDE SEQUENCE [LARGE SCALE GENOMIC DNA]</scope>
    <source>
        <strain evidence="12 13">CBS 109695</strain>
    </source>
</reference>
<comment type="subcellular location">
    <subcellularLocation>
        <location evidence="9">Mitochondrion</location>
    </subcellularLocation>
    <subcellularLocation>
        <location evidence="9">Cytoplasm</location>
    </subcellularLocation>
</comment>
<dbReference type="OrthoDB" id="2666448at2759"/>
<dbReference type="Proteomes" id="UP000076532">
    <property type="component" value="Unassembled WGS sequence"/>
</dbReference>
<dbReference type="CDD" id="cd00585">
    <property type="entry name" value="Peptidase_C1B"/>
    <property type="match status" value="1"/>
</dbReference>
<dbReference type="AlphaFoldDB" id="A0A166WQB9"/>
<comment type="subunit">
    <text evidence="8">Homohexamer. Binds to nucleic acids. Binds single-stranded DNA and RNA with higher affinity than double-stranded DNA.</text>
</comment>
<dbReference type="InterPro" id="IPR038765">
    <property type="entry name" value="Papain-like_cys_pep_sf"/>
</dbReference>
<name>A0A166WQB9_9AGAM</name>
<keyword evidence="6 9" id="KW-0788">Thiol protease</keyword>
<comment type="similarity">
    <text evidence="9">Belongs to the peptidase C1 family.</text>
</comment>
<dbReference type="EMBL" id="KV417481">
    <property type="protein sequence ID" value="KZP33994.1"/>
    <property type="molecule type" value="Genomic_DNA"/>
</dbReference>
<feature type="region of interest" description="Disordered" evidence="11">
    <location>
        <begin position="1"/>
        <end position="35"/>
    </location>
</feature>
<keyword evidence="4 9" id="KW-0645">Protease</keyword>
<dbReference type="InterPro" id="IPR000169">
    <property type="entry name" value="Pept_cys_AS"/>
</dbReference>
<evidence type="ECO:0000256" key="8">
    <source>
        <dbReference type="ARBA" id="ARBA00026080"/>
    </source>
</evidence>
<accession>A0A166WQB9</accession>
<keyword evidence="5 9" id="KW-0378">Hydrolase</keyword>
<dbReference type="EC" id="3.4.22.40" evidence="2 9"/>
<dbReference type="GO" id="GO:0043418">
    <property type="term" value="P:homocysteine catabolic process"/>
    <property type="evidence" value="ECO:0007669"/>
    <property type="project" value="TreeGrafter"/>
</dbReference>
<evidence type="ECO:0000313" key="12">
    <source>
        <dbReference type="EMBL" id="KZP33994.1"/>
    </source>
</evidence>
<dbReference type="GO" id="GO:0070005">
    <property type="term" value="F:cysteine-type aminopeptidase activity"/>
    <property type="evidence" value="ECO:0007669"/>
    <property type="project" value="InterPro"/>
</dbReference>
<dbReference type="PIRSF" id="PIRSF005700">
    <property type="entry name" value="PepC"/>
    <property type="match status" value="1"/>
</dbReference>
<evidence type="ECO:0000256" key="2">
    <source>
        <dbReference type="ARBA" id="ARBA00012465"/>
    </source>
</evidence>
<feature type="active site" evidence="10">
    <location>
        <position position="127"/>
    </location>
</feature>